<organism evidence="10 11">
    <name type="scientific">Tolypothrix tenuis PCC 7101</name>
    <dbReference type="NCBI Taxonomy" id="231146"/>
    <lineage>
        <taxon>Bacteria</taxon>
        <taxon>Bacillati</taxon>
        <taxon>Cyanobacteriota</taxon>
        <taxon>Cyanophyceae</taxon>
        <taxon>Nostocales</taxon>
        <taxon>Tolypothrichaceae</taxon>
        <taxon>Tolypothrix</taxon>
    </lineage>
</organism>
<reference evidence="10 11" key="1">
    <citation type="submission" date="2017-06" db="EMBL/GenBank/DDBJ databases">
        <title>Genome sequencing of cyanobaciteial culture collection at National Institute for Environmental Studies (NIES).</title>
        <authorList>
            <person name="Hirose Y."/>
            <person name="Shimura Y."/>
            <person name="Fujisawa T."/>
            <person name="Nakamura Y."/>
            <person name="Kawachi M."/>
        </authorList>
    </citation>
    <scope>NUCLEOTIDE SEQUENCE [LARGE SCALE GENOMIC DNA]</scope>
    <source>
        <strain evidence="10 11">NIES-37</strain>
    </source>
</reference>
<dbReference type="Proteomes" id="UP000218785">
    <property type="component" value="Chromosome"/>
</dbReference>
<dbReference type="SUPFAM" id="SSF47384">
    <property type="entry name" value="Homodimeric domain of signal transducing histidine kinase"/>
    <property type="match status" value="1"/>
</dbReference>
<dbReference type="KEGG" id="ttq:NIES37_26110"/>
<keyword evidence="5 10" id="KW-0808">Transferase</keyword>
<dbReference type="SMART" id="SM00065">
    <property type="entry name" value="GAF"/>
    <property type="match status" value="4"/>
</dbReference>
<dbReference type="InterPro" id="IPR029016">
    <property type="entry name" value="GAF-like_dom_sf"/>
</dbReference>
<dbReference type="InterPro" id="IPR036890">
    <property type="entry name" value="HATPase_C_sf"/>
</dbReference>
<evidence type="ECO:0000313" key="11">
    <source>
        <dbReference type="Proteomes" id="UP000218785"/>
    </source>
</evidence>
<dbReference type="GO" id="GO:0000155">
    <property type="term" value="F:phosphorelay sensor kinase activity"/>
    <property type="evidence" value="ECO:0007669"/>
    <property type="project" value="InterPro"/>
</dbReference>
<dbReference type="EMBL" id="AP018248">
    <property type="protein sequence ID" value="BAY98659.1"/>
    <property type="molecule type" value="Genomic_DNA"/>
</dbReference>
<evidence type="ECO:0000259" key="9">
    <source>
        <dbReference type="PROSITE" id="PS50109"/>
    </source>
</evidence>
<dbReference type="InterPro" id="IPR016132">
    <property type="entry name" value="Phyto_chromo_attachment"/>
</dbReference>
<dbReference type="EC" id="2.7.13.3" evidence="3"/>
<name>A0A1Z4MYW4_9CYAN</name>
<evidence type="ECO:0000256" key="3">
    <source>
        <dbReference type="ARBA" id="ARBA00012438"/>
    </source>
</evidence>
<dbReference type="InterPro" id="IPR003018">
    <property type="entry name" value="GAF"/>
</dbReference>
<dbReference type="SMART" id="SM00387">
    <property type="entry name" value="HATPase_c"/>
    <property type="match status" value="1"/>
</dbReference>
<dbReference type="PROSITE" id="PS50046">
    <property type="entry name" value="PHYTOCHROME_2"/>
    <property type="match status" value="4"/>
</dbReference>
<keyword evidence="4" id="KW-0597">Phosphoprotein</keyword>
<feature type="domain" description="Phytochrome chromophore attachment site" evidence="8">
    <location>
        <begin position="52"/>
        <end position="194"/>
    </location>
</feature>
<protein>
    <recommendedName>
        <fullName evidence="3">histidine kinase</fullName>
        <ecNumber evidence="3">2.7.13.3</ecNumber>
    </recommendedName>
</protein>
<evidence type="ECO:0000256" key="5">
    <source>
        <dbReference type="ARBA" id="ARBA00022777"/>
    </source>
</evidence>
<dbReference type="Pfam" id="PF02518">
    <property type="entry name" value="HATPase_c"/>
    <property type="match status" value="1"/>
</dbReference>
<feature type="domain" description="Phytochrome chromophore attachment site" evidence="8">
    <location>
        <begin position="237"/>
        <end position="379"/>
    </location>
</feature>
<dbReference type="InterPro" id="IPR036097">
    <property type="entry name" value="HisK_dim/P_sf"/>
</dbReference>
<evidence type="ECO:0000313" key="10">
    <source>
        <dbReference type="EMBL" id="BAY98659.1"/>
    </source>
</evidence>
<evidence type="ECO:0000259" key="8">
    <source>
        <dbReference type="PROSITE" id="PS50046"/>
    </source>
</evidence>
<evidence type="ECO:0000256" key="7">
    <source>
        <dbReference type="SAM" id="Coils"/>
    </source>
</evidence>
<accession>A0A1Z4MYW4</accession>
<evidence type="ECO:0000256" key="4">
    <source>
        <dbReference type="ARBA" id="ARBA00022553"/>
    </source>
</evidence>
<dbReference type="SMART" id="SM00388">
    <property type="entry name" value="HisKA"/>
    <property type="match status" value="1"/>
</dbReference>
<proteinExistence type="inferred from homology"/>
<dbReference type="Gene3D" id="3.30.565.10">
    <property type="entry name" value="Histidine kinase-like ATPase, C-terminal domain"/>
    <property type="match status" value="1"/>
</dbReference>
<dbReference type="SUPFAM" id="SSF55781">
    <property type="entry name" value="GAF domain-like"/>
    <property type="match status" value="4"/>
</dbReference>
<gene>
    <name evidence="10" type="ORF">NIES37_26110</name>
</gene>
<dbReference type="Pfam" id="PF01590">
    <property type="entry name" value="GAF"/>
    <property type="match status" value="4"/>
</dbReference>
<dbReference type="InterPro" id="IPR003594">
    <property type="entry name" value="HATPase_dom"/>
</dbReference>
<dbReference type="CDD" id="cd00082">
    <property type="entry name" value="HisKA"/>
    <property type="match status" value="1"/>
</dbReference>
<dbReference type="PRINTS" id="PR00344">
    <property type="entry name" value="BCTRLSENSOR"/>
</dbReference>
<keyword evidence="7" id="KW-0175">Coiled coil</keyword>
<dbReference type="PROSITE" id="PS50109">
    <property type="entry name" value="HIS_KIN"/>
    <property type="match status" value="1"/>
</dbReference>
<keyword evidence="11" id="KW-1185">Reference proteome</keyword>
<dbReference type="Pfam" id="PF00512">
    <property type="entry name" value="HisKA"/>
    <property type="match status" value="1"/>
</dbReference>
<dbReference type="Gene3D" id="1.10.287.130">
    <property type="match status" value="1"/>
</dbReference>
<feature type="coiled-coil region" evidence="7">
    <location>
        <begin position="763"/>
        <end position="793"/>
    </location>
</feature>
<dbReference type="InterPro" id="IPR005467">
    <property type="entry name" value="His_kinase_dom"/>
</dbReference>
<evidence type="ECO:0000256" key="1">
    <source>
        <dbReference type="ARBA" id="ARBA00000085"/>
    </source>
</evidence>
<feature type="domain" description="Histidine kinase" evidence="9">
    <location>
        <begin position="802"/>
        <end position="1060"/>
    </location>
</feature>
<keyword evidence="6" id="KW-0902">Two-component regulatory system</keyword>
<comment type="similarity">
    <text evidence="2">In the N-terminal section; belongs to the phytochrome family.</text>
</comment>
<keyword evidence="5 10" id="KW-0418">Kinase</keyword>
<dbReference type="SUPFAM" id="SSF55874">
    <property type="entry name" value="ATPase domain of HSP90 chaperone/DNA topoisomerase II/histidine kinase"/>
    <property type="match status" value="1"/>
</dbReference>
<dbReference type="PANTHER" id="PTHR43065:SF50">
    <property type="entry name" value="HISTIDINE KINASE"/>
    <property type="match status" value="1"/>
</dbReference>
<dbReference type="AlphaFoldDB" id="A0A1Z4MYW4"/>
<dbReference type="Gene3D" id="3.30.450.40">
    <property type="match status" value="4"/>
</dbReference>
<dbReference type="RefSeq" id="WP_422641106.1">
    <property type="nucleotide sequence ID" value="NZ_CAWNJS010000001.1"/>
</dbReference>
<evidence type="ECO:0000256" key="6">
    <source>
        <dbReference type="ARBA" id="ARBA00023012"/>
    </source>
</evidence>
<feature type="domain" description="Phytochrome chromophore attachment site" evidence="8">
    <location>
        <begin position="422"/>
        <end position="564"/>
    </location>
</feature>
<dbReference type="InterPro" id="IPR004358">
    <property type="entry name" value="Sig_transdc_His_kin-like_C"/>
</dbReference>
<comment type="catalytic activity">
    <reaction evidence="1">
        <text>ATP + protein L-histidine = ADP + protein N-phospho-L-histidine.</text>
        <dbReference type="EC" id="2.7.13.3"/>
    </reaction>
</comment>
<evidence type="ECO:0000256" key="2">
    <source>
        <dbReference type="ARBA" id="ARBA00006402"/>
    </source>
</evidence>
<dbReference type="InterPro" id="IPR003661">
    <property type="entry name" value="HisK_dim/P_dom"/>
</dbReference>
<dbReference type="PANTHER" id="PTHR43065">
    <property type="entry name" value="SENSOR HISTIDINE KINASE"/>
    <property type="match status" value="1"/>
</dbReference>
<sequence length="1065" mass="121071">MKLRISFSLKSMTSTDHEALKHLQECQHQLQLAVQYQKILARILTKSRASVNLESLCSSSCQDICRQLKIERVAIYRFNPDWSGSFINRLGFAESPWNTLDAFGQDLVWGDSHLQETQGGRYRKNEPFAVDDVYEAGHSRCHIDVLEQFQIRAYAIAPMFVGIKLWGLLAAYQHSGPRKWHSSEVEFLAQAGTYFGVAMQQAEILSETKQRTAELQDAIARQRALIEVVGNIRSSLDIEIILDTTCQELCKLLKLERAAIYRFNPDWSGEFVSQFGMVESQWNRINAFGRNLVWEDTHLQETKGGRYRNNESFAVNDIYQAGHSRCHIDILEQFKIRAYALAPIFLGSKLWGLIAAYQHSAPRQWVDYEVEFLGQVGAQLGVAIQQAENLIQSKQQTAAFQDAIARQRALTEVVGKIRSSLDIDLILRTTCQEVCKLLKVERVGVYRFNADWSGEFVGHFGIAEAHWDSITPFGKNLVWEDTHLQETKGGRYRNNENFAVNDIYQAGHSRCHLDILEQFKIRAYVLTPIFVGRNLWGLLAAYQHSAPRSWDNVEVEFLGQVASQMGVALQNSQMIVQVQTRADEMHKSAEQRRILFDLVVKIRESLDLETIFKTTVQEVRRSLIADRVGVFRFDPDVNFCSGEFIAEDVLPDFDAALAVKAQDYSFSDQYAAQYQQGKVQVISDVNRAGFKIPYFDIVERFQVKAQIVVPLMEGDDLWGLLYIHQCTNARDWEEAELKFVTQVAAQISVALRQANLFQQSSLLGQTREEANQLAQALNELRTAQMQIIHAEKMASLGQLVAGVAHEINNPINFIHGNLEHAHQYTQELLRCVELYREHHPYAAQEIQEFWHKAEIEFLFEDLPKLFQSMQVGTNRIREIVTSLRNFSRLDEADFKSANIHEGIDSTLMILQNRLKSSAGNPIILVTKDYDQLPLIECYPGQLNQVFMNLLSNAIDALEERNVQANPEAIAANPSEIKISTSLLNKDWVAIRITDNGLGIDQQVLSRLFDPFFTTKAVGKGTGLGLSISYQIVTDKHNGKIYCQSEPGKGSEFVIELPIHQAIPKK</sequence>
<feature type="domain" description="Phytochrome chromophore attachment site" evidence="8">
    <location>
        <begin position="607"/>
        <end position="746"/>
    </location>
</feature>